<feature type="domain" description="Helicase XPB/Ssl2 N-terminal" evidence="2">
    <location>
        <begin position="348"/>
        <end position="470"/>
    </location>
</feature>
<name>A0ABN2LQH7_9MICO</name>
<evidence type="ECO:0000313" key="3">
    <source>
        <dbReference type="EMBL" id="GAA1796827.1"/>
    </source>
</evidence>
<organism evidence="3 4">
    <name type="scientific">Leucobacter iarius</name>
    <dbReference type="NCBI Taxonomy" id="333963"/>
    <lineage>
        <taxon>Bacteria</taxon>
        <taxon>Bacillati</taxon>
        <taxon>Actinomycetota</taxon>
        <taxon>Actinomycetes</taxon>
        <taxon>Micrococcales</taxon>
        <taxon>Microbacteriaceae</taxon>
        <taxon>Leucobacter</taxon>
    </lineage>
</organism>
<dbReference type="EMBL" id="BAAAOB010000004">
    <property type="protein sequence ID" value="GAA1796827.1"/>
    <property type="molecule type" value="Genomic_DNA"/>
</dbReference>
<dbReference type="InterPro" id="IPR032830">
    <property type="entry name" value="XPB/Ssl2_N"/>
</dbReference>
<reference evidence="3 4" key="1">
    <citation type="journal article" date="2019" name="Int. J. Syst. Evol. Microbiol.">
        <title>The Global Catalogue of Microorganisms (GCM) 10K type strain sequencing project: providing services to taxonomists for standard genome sequencing and annotation.</title>
        <authorList>
            <consortium name="The Broad Institute Genomics Platform"/>
            <consortium name="The Broad Institute Genome Sequencing Center for Infectious Disease"/>
            <person name="Wu L."/>
            <person name="Ma J."/>
        </authorList>
    </citation>
    <scope>NUCLEOTIDE SEQUENCE [LARGE SCALE GENOMIC DNA]</scope>
    <source>
        <strain evidence="3 4">JCM 14736</strain>
    </source>
</reference>
<evidence type="ECO:0000256" key="1">
    <source>
        <dbReference type="SAM" id="MobiDB-lite"/>
    </source>
</evidence>
<comment type="caution">
    <text evidence="3">The sequence shown here is derived from an EMBL/GenBank/DDBJ whole genome shotgun (WGS) entry which is preliminary data.</text>
</comment>
<feature type="region of interest" description="Disordered" evidence="1">
    <location>
        <begin position="505"/>
        <end position="552"/>
    </location>
</feature>
<sequence length="639" mass="66124">MSGSLPLAASIAGMERADLTALLERRWIANPAAVRDPLSLALELLRPDSVARALETLDRSGIRALLALTTASSTGPDPGQEDAGPSVLALGLAGLAAQPGNDVRPRPEPVPLDEVADQLRILIDSADAQERLERSVPVPSRTEPREPTSAAWFGAAQTTTQRAAAALRALALEPVKRNRRGGTSQTGVKTLAEALRTGHEQAERVVEMLRSAGLIHGVVSAAHGDRFAISPAGIAWLGLPHAERWLALAEALAGRISGPLATALRISEGALATAVDEVLPVEFPLLSETRLTDARALADAAEDLGFTVDGTLTPIASALLKRDPDLASDPEEPLASIRAALPPIAPGVYVQPDLSIIVPGPLSTDDEAALFGVADIEQLGVASSLRITPSSLARALESGVGIADARALLERLSLTGIPQPLDFLLSDVESKHGSVIVFAGTSRTRVRVADPAVGDAMLVDRALLHLQLQRDPGALAYVLLSRLRPEHVLAALVDARYAAIAGSDPDAAPAAPAEPGTVVPAPAPAAAPAAGDDGSEPGGEPAPTTGSLARGPYPAVADLVDRVLAGAEQPGSGEWTRRIELAIREKRAIEITAAAGSDVRTFRLLPASLSGGRLRASDQTAGVERTLPVSAITGVEILD</sequence>
<gene>
    <name evidence="3" type="ORF">GCM10009768_27300</name>
</gene>
<keyword evidence="4" id="KW-1185">Reference proteome</keyword>
<proteinExistence type="predicted"/>
<dbReference type="Pfam" id="PF13625">
    <property type="entry name" value="Helicase_C_3"/>
    <property type="match status" value="1"/>
</dbReference>
<feature type="compositionally biased region" description="Low complexity" evidence="1">
    <location>
        <begin position="505"/>
        <end position="543"/>
    </location>
</feature>
<evidence type="ECO:0000313" key="4">
    <source>
        <dbReference type="Proteomes" id="UP001500851"/>
    </source>
</evidence>
<accession>A0ABN2LQH7</accession>
<dbReference type="Proteomes" id="UP001500851">
    <property type="component" value="Unassembled WGS sequence"/>
</dbReference>
<evidence type="ECO:0000259" key="2">
    <source>
        <dbReference type="Pfam" id="PF13625"/>
    </source>
</evidence>
<dbReference type="RefSeq" id="WP_344033082.1">
    <property type="nucleotide sequence ID" value="NZ_BAAAOB010000004.1"/>
</dbReference>
<protein>
    <recommendedName>
        <fullName evidence="2">Helicase XPB/Ssl2 N-terminal domain-containing protein</fullName>
    </recommendedName>
</protein>